<dbReference type="GO" id="GO:0019143">
    <property type="term" value="F:3-deoxy-manno-octulosonate-8-phosphatase activity"/>
    <property type="evidence" value="ECO:0007669"/>
    <property type="project" value="UniProtKB-EC"/>
</dbReference>
<dbReference type="Gene3D" id="3.40.50.1000">
    <property type="entry name" value="HAD superfamily/HAD-like"/>
    <property type="match status" value="1"/>
</dbReference>
<evidence type="ECO:0000256" key="11">
    <source>
        <dbReference type="ARBA" id="ARBA00031051"/>
    </source>
</evidence>
<dbReference type="InterPro" id="IPR006549">
    <property type="entry name" value="HAD-SF_hydro_IIIA"/>
</dbReference>
<evidence type="ECO:0000256" key="1">
    <source>
        <dbReference type="ARBA" id="ARBA00000898"/>
    </source>
</evidence>
<evidence type="ECO:0000256" key="2">
    <source>
        <dbReference type="ARBA" id="ARBA00001946"/>
    </source>
</evidence>
<keyword evidence="9 12" id="KW-0460">Magnesium</keyword>
<dbReference type="EMBL" id="JAEUGD010000001">
    <property type="protein sequence ID" value="MBL6444748.1"/>
    <property type="molecule type" value="Genomic_DNA"/>
</dbReference>
<comment type="subunit">
    <text evidence="4">Homotetramer.</text>
</comment>
<evidence type="ECO:0000256" key="9">
    <source>
        <dbReference type="ARBA" id="ARBA00022842"/>
    </source>
</evidence>
<evidence type="ECO:0000256" key="6">
    <source>
        <dbReference type="ARBA" id="ARBA00020092"/>
    </source>
</evidence>
<protein>
    <recommendedName>
        <fullName evidence="6">3-deoxy-D-manno-octulosonate 8-phosphate phosphatase KdsC</fullName>
        <ecNumber evidence="5">3.1.3.45</ecNumber>
    </recommendedName>
    <alternativeName>
        <fullName evidence="11">KDO 8-P phosphatase</fullName>
    </alternativeName>
</protein>
<comment type="cofactor">
    <cofactor evidence="2 12">
        <name>Mg(2+)</name>
        <dbReference type="ChEBI" id="CHEBI:18420"/>
    </cofactor>
</comment>
<dbReference type="FunFam" id="3.40.50.1000:FF:000029">
    <property type="entry name" value="3-deoxy-D-manno-octulosonate 8-phosphate phosphatase KdsC"/>
    <property type="match status" value="1"/>
</dbReference>
<gene>
    <name evidence="13" type="ORF">JMN32_00400</name>
</gene>
<comment type="similarity">
    <text evidence="3">Belongs to the KdsC family.</text>
</comment>
<dbReference type="CDD" id="cd01630">
    <property type="entry name" value="HAD_KDO-like"/>
    <property type="match status" value="1"/>
</dbReference>
<evidence type="ECO:0000313" key="13">
    <source>
        <dbReference type="EMBL" id="MBL6444748.1"/>
    </source>
</evidence>
<dbReference type="Pfam" id="PF08282">
    <property type="entry name" value="Hydrolase_3"/>
    <property type="match status" value="1"/>
</dbReference>
<evidence type="ECO:0000256" key="4">
    <source>
        <dbReference type="ARBA" id="ARBA00011881"/>
    </source>
</evidence>
<dbReference type="EC" id="3.1.3.45" evidence="5"/>
<keyword evidence="10" id="KW-0448">Lipopolysaccharide biosynthesis</keyword>
<dbReference type="PIRSF" id="PIRSF006118">
    <property type="entry name" value="KDO8-P_Ptase"/>
    <property type="match status" value="1"/>
</dbReference>
<dbReference type="GO" id="GO:0008781">
    <property type="term" value="F:N-acylneuraminate cytidylyltransferase activity"/>
    <property type="evidence" value="ECO:0007669"/>
    <property type="project" value="TreeGrafter"/>
</dbReference>
<feature type="binding site" evidence="12">
    <location>
        <position position="118"/>
    </location>
    <ligand>
        <name>Mg(2+)</name>
        <dbReference type="ChEBI" id="CHEBI:18420"/>
    </ligand>
</feature>
<evidence type="ECO:0000256" key="10">
    <source>
        <dbReference type="ARBA" id="ARBA00022985"/>
    </source>
</evidence>
<proteinExistence type="inferred from homology"/>
<evidence type="ECO:0000256" key="5">
    <source>
        <dbReference type="ARBA" id="ARBA00013066"/>
    </source>
</evidence>
<keyword evidence="8 13" id="KW-0378">Hydrolase</keyword>
<evidence type="ECO:0000256" key="7">
    <source>
        <dbReference type="ARBA" id="ARBA00022723"/>
    </source>
</evidence>
<dbReference type="SFLD" id="SFLDG01136">
    <property type="entry name" value="C1.6:_Phosphoserine_Phosphatas"/>
    <property type="match status" value="1"/>
</dbReference>
<dbReference type="PANTHER" id="PTHR21485:SF6">
    <property type="entry name" value="N-ACYLNEURAMINATE CYTIDYLYLTRANSFERASE-RELATED"/>
    <property type="match status" value="1"/>
</dbReference>
<keyword evidence="14" id="KW-1185">Reference proteome</keyword>
<dbReference type="SFLD" id="SFLDS00003">
    <property type="entry name" value="Haloacid_Dehalogenase"/>
    <property type="match status" value="1"/>
</dbReference>
<evidence type="ECO:0000256" key="12">
    <source>
        <dbReference type="PIRSR" id="PIRSR006118-2"/>
    </source>
</evidence>
<organism evidence="13 14">
    <name type="scientific">Fulvivirga marina</name>
    <dbReference type="NCBI Taxonomy" id="2494733"/>
    <lineage>
        <taxon>Bacteria</taxon>
        <taxon>Pseudomonadati</taxon>
        <taxon>Bacteroidota</taxon>
        <taxon>Cytophagia</taxon>
        <taxon>Cytophagales</taxon>
        <taxon>Fulvivirgaceae</taxon>
        <taxon>Fulvivirga</taxon>
    </lineage>
</organism>
<dbReference type="InterPro" id="IPR010023">
    <property type="entry name" value="KdsC_fam"/>
</dbReference>
<accession>A0A937FTS0</accession>
<dbReference type="InterPro" id="IPR036412">
    <property type="entry name" value="HAD-like_sf"/>
</dbReference>
<evidence type="ECO:0000256" key="3">
    <source>
        <dbReference type="ARBA" id="ARBA00005893"/>
    </source>
</evidence>
<dbReference type="InterPro" id="IPR023214">
    <property type="entry name" value="HAD_sf"/>
</dbReference>
<dbReference type="InterPro" id="IPR050793">
    <property type="entry name" value="CMP-NeuNAc_synthase"/>
</dbReference>
<dbReference type="GO" id="GO:0046872">
    <property type="term" value="F:metal ion binding"/>
    <property type="evidence" value="ECO:0007669"/>
    <property type="project" value="UniProtKB-KW"/>
</dbReference>
<dbReference type="SUPFAM" id="SSF56784">
    <property type="entry name" value="HAD-like"/>
    <property type="match status" value="1"/>
</dbReference>
<reference evidence="13" key="1">
    <citation type="submission" date="2021-01" db="EMBL/GenBank/DDBJ databases">
        <title>Fulvivirga kasyanovii gen. nov., sp nov., a novel member of the phylum Bacteroidetes isolated from seawater in a mussel farm.</title>
        <authorList>
            <person name="Zhao L.-H."/>
            <person name="Wang Z.-J."/>
        </authorList>
    </citation>
    <scope>NUCLEOTIDE SEQUENCE</scope>
    <source>
        <strain evidence="13">29W222</strain>
    </source>
</reference>
<dbReference type="NCBIfam" id="TIGR01670">
    <property type="entry name" value="KdsC-phosphatas"/>
    <property type="match status" value="1"/>
</dbReference>
<dbReference type="NCBIfam" id="TIGR01662">
    <property type="entry name" value="HAD-SF-IIIA"/>
    <property type="match status" value="1"/>
</dbReference>
<feature type="binding site" evidence="12">
    <location>
        <position position="27"/>
    </location>
    <ligand>
        <name>substrate</name>
    </ligand>
</feature>
<dbReference type="GO" id="GO:0009103">
    <property type="term" value="P:lipopolysaccharide biosynthetic process"/>
    <property type="evidence" value="ECO:0007669"/>
    <property type="project" value="UniProtKB-KW"/>
</dbReference>
<dbReference type="SFLD" id="SFLDG01138">
    <property type="entry name" value="C1.6.2:_Deoxy-d-mannose-octulo"/>
    <property type="match status" value="1"/>
</dbReference>
<dbReference type="PANTHER" id="PTHR21485">
    <property type="entry name" value="HAD SUPERFAMILY MEMBERS CMAS AND KDSC"/>
    <property type="match status" value="1"/>
</dbReference>
<comment type="caution">
    <text evidence="13">The sequence shown here is derived from an EMBL/GenBank/DDBJ whole genome shotgun (WGS) entry which is preliminary data.</text>
</comment>
<name>A0A937FTS0_9BACT</name>
<keyword evidence="7 12" id="KW-0479">Metal-binding</keyword>
<dbReference type="AlphaFoldDB" id="A0A937FTS0"/>
<feature type="binding site" evidence="12">
    <location>
        <position position="25"/>
    </location>
    <ligand>
        <name>Mg(2+)</name>
        <dbReference type="ChEBI" id="CHEBI:18420"/>
    </ligand>
</feature>
<evidence type="ECO:0000256" key="8">
    <source>
        <dbReference type="ARBA" id="ARBA00022801"/>
    </source>
</evidence>
<sequence>MEIILKKYTQSQIDKARKIKAIIFDVDGVLTNGGIIYSNSGDELKVFNVKDGQIIKHLKANKLIIGAITGRTSELVARRCEELKLDFFYQHVKDKFVVYSEILEKYNLSDDQIAYIGDDIIDLKLIKYAGLGVAPSDALEYVKNDADMVTKKKGGEGVVRETADFILASQGLLEGIVKSYIDN</sequence>
<dbReference type="RefSeq" id="WP_202854290.1">
    <property type="nucleotide sequence ID" value="NZ_JAEUGD010000001.1"/>
</dbReference>
<dbReference type="Proteomes" id="UP000614216">
    <property type="component" value="Unassembled WGS sequence"/>
</dbReference>
<evidence type="ECO:0000313" key="14">
    <source>
        <dbReference type="Proteomes" id="UP000614216"/>
    </source>
</evidence>
<comment type="catalytic activity">
    <reaction evidence="1">
        <text>3-deoxy-alpha-D-manno-2-octulosonate-8-phosphate + H2O = 3-deoxy-alpha-D-manno-oct-2-ulosonate + phosphate</text>
        <dbReference type="Rhea" id="RHEA:11500"/>
        <dbReference type="ChEBI" id="CHEBI:15377"/>
        <dbReference type="ChEBI" id="CHEBI:43474"/>
        <dbReference type="ChEBI" id="CHEBI:85985"/>
        <dbReference type="ChEBI" id="CHEBI:85986"/>
        <dbReference type="EC" id="3.1.3.45"/>
    </reaction>
</comment>